<evidence type="ECO:0000313" key="3">
    <source>
        <dbReference type="Proteomes" id="UP000615446"/>
    </source>
</evidence>
<dbReference type="Proteomes" id="UP000615446">
    <property type="component" value="Unassembled WGS sequence"/>
</dbReference>
<dbReference type="AlphaFoldDB" id="A0A8H3QQG6"/>
<comment type="caution">
    <text evidence="2">The sequence shown here is derived from an EMBL/GenBank/DDBJ whole genome shotgun (WGS) entry which is preliminary data.</text>
</comment>
<gene>
    <name evidence="2" type="ORF">RCL2_001535300</name>
</gene>
<protein>
    <submittedName>
        <fullName evidence="2">Uncharacterized protein</fullName>
    </submittedName>
</protein>
<feature type="compositionally biased region" description="Low complexity" evidence="1">
    <location>
        <begin position="201"/>
        <end position="218"/>
    </location>
</feature>
<organism evidence="2 3">
    <name type="scientific">Rhizophagus clarus</name>
    <dbReference type="NCBI Taxonomy" id="94130"/>
    <lineage>
        <taxon>Eukaryota</taxon>
        <taxon>Fungi</taxon>
        <taxon>Fungi incertae sedis</taxon>
        <taxon>Mucoromycota</taxon>
        <taxon>Glomeromycotina</taxon>
        <taxon>Glomeromycetes</taxon>
        <taxon>Glomerales</taxon>
        <taxon>Glomeraceae</taxon>
        <taxon>Rhizophagus</taxon>
    </lineage>
</organism>
<dbReference type="EMBL" id="BLAL01000178">
    <property type="protein sequence ID" value="GES88398.1"/>
    <property type="molecule type" value="Genomic_DNA"/>
</dbReference>
<feature type="region of interest" description="Disordered" evidence="1">
    <location>
        <begin position="150"/>
        <end position="238"/>
    </location>
</feature>
<name>A0A8H3QQG6_9GLOM</name>
<feature type="region of interest" description="Disordered" evidence="1">
    <location>
        <begin position="1"/>
        <end position="40"/>
    </location>
</feature>
<feature type="compositionally biased region" description="Acidic residues" evidence="1">
    <location>
        <begin position="169"/>
        <end position="185"/>
    </location>
</feature>
<accession>A0A8H3QQG6</accession>
<proteinExistence type="predicted"/>
<reference evidence="2" key="1">
    <citation type="submission" date="2019-10" db="EMBL/GenBank/DDBJ databases">
        <title>Conservation and host-specific expression of non-tandemly repeated heterogenous ribosome RNA gene in arbuscular mycorrhizal fungi.</title>
        <authorList>
            <person name="Maeda T."/>
            <person name="Kobayashi Y."/>
            <person name="Nakagawa T."/>
            <person name="Ezawa T."/>
            <person name="Yamaguchi K."/>
            <person name="Bino T."/>
            <person name="Nishimoto Y."/>
            <person name="Shigenobu S."/>
            <person name="Kawaguchi M."/>
        </authorList>
    </citation>
    <scope>NUCLEOTIDE SEQUENCE</scope>
    <source>
        <strain evidence="2">HR1</strain>
    </source>
</reference>
<evidence type="ECO:0000313" key="2">
    <source>
        <dbReference type="EMBL" id="GES88398.1"/>
    </source>
</evidence>
<sequence length="584" mass="65787">MGINTHSKTYKNSKKDSNNNCTKNSKNEIDNSQPTKRRKTNILQNSANLRIPLEELDNRTKNSKNGVDNLQPIKHRKINILPNSAIPCIPLKESVITKDNNIIESESNLDNQPVATNSNLNVINNLLRYMAKVKIQEPCLSAASKKLKYIDPNPCKKSQRSSPDIVSLDTDDNDTSNDTFDDTSDDTLNNTPDNVSDDTPNDTLNNTPDNAPDDTLNNVPNISKDIPDDDTFENDSHQNSLTYKPKFVLRYSPDLMSQEHILNSYETNPVTFHSNLNKSIHLDNSINYATPDMLAILVNEAKIIFLRARNPPPAACSMLVKLVAPGFAETSKTTSFLKSKLNAYYADHRSRLNTEARAYAEDYINNNNITTLNNVPNIEDLGSYVDDMVIFQCLKNPIAQVTESWWEGDHQDSVDAFRMFIASAIRIHIINVLKCKDDPHISNTPALNEVKALDYITRDIHLPHYNITNHANSIDLNLFEISTNYRSRGRGRERSGYDHYGEFAKATVAENTMPSAPNFEPAYIPPARQEMVSPTSYQSSTPNETISEIFISSQYAKQNNLLPSINNHNQPTLRLRDGTKITFV</sequence>
<evidence type="ECO:0000256" key="1">
    <source>
        <dbReference type="SAM" id="MobiDB-lite"/>
    </source>
</evidence>
<feature type="compositionally biased region" description="Polar residues" evidence="1">
    <location>
        <begin position="18"/>
        <end position="34"/>
    </location>
</feature>